<evidence type="ECO:0000313" key="2">
    <source>
        <dbReference type="Proteomes" id="UP000016930"/>
    </source>
</evidence>
<dbReference type="Gene3D" id="3.80.10.10">
    <property type="entry name" value="Ribonuclease Inhibitor"/>
    <property type="match status" value="1"/>
</dbReference>
<sequence>MALESNDSLDGTAIFFPVTEYKKTVSLDEGLDNCVHDRDPSPVGGLPLELWWNILEIVDSGRALLTCGETCQSLHGVVQKLISRRSERPHTAVMGYCGKELLTADPTRGFFRDELAFRSPDLLSWLCTFPVPCPRLRRLRITGEWQRQTRRTLTLRFRTRLALSRLKTITHLELSSIHFSSFSEFARLVCTLPNLVTLWLSSVTVTDRDSSTLEGAYFAHGLRLKRLWIENCAFGESHPIWNLLTAPSLSDSLEHIDIESDVGDPQQALQELTIPPAALFESANLARLARLHFDGYRLPCGDLRTTLCRNLLRRSPAGRITAIEISYACDHSPPHINECVSLFSVLDDAQTASSFSCLTTISVSFWAEHPFDVEYMRTLVGSQSHSSKWTATFTMSSMMFKPENIGGTHSLSGEASEKTEVATEDSTAGIALNISFCPSLSFPNEVAVVYTRRQVPDGTRRLFCSSAPS</sequence>
<dbReference type="Proteomes" id="UP000016930">
    <property type="component" value="Unassembled WGS sequence"/>
</dbReference>
<organism evidence="1 2">
    <name type="scientific">Ceriporiopsis subvermispora (strain B)</name>
    <name type="common">White-rot fungus</name>
    <name type="synonym">Gelatoporia subvermispora</name>
    <dbReference type="NCBI Taxonomy" id="914234"/>
    <lineage>
        <taxon>Eukaryota</taxon>
        <taxon>Fungi</taxon>
        <taxon>Dikarya</taxon>
        <taxon>Basidiomycota</taxon>
        <taxon>Agaricomycotina</taxon>
        <taxon>Agaricomycetes</taxon>
        <taxon>Polyporales</taxon>
        <taxon>Gelatoporiaceae</taxon>
        <taxon>Gelatoporia</taxon>
    </lineage>
</organism>
<dbReference type="SUPFAM" id="SSF52047">
    <property type="entry name" value="RNI-like"/>
    <property type="match status" value="1"/>
</dbReference>
<proteinExistence type="predicted"/>
<dbReference type="EMBL" id="KB445791">
    <property type="protein sequence ID" value="EMD41199.1"/>
    <property type="molecule type" value="Genomic_DNA"/>
</dbReference>
<dbReference type="HOGENOM" id="CLU_038064_0_0_1"/>
<evidence type="ECO:0008006" key="3">
    <source>
        <dbReference type="Google" id="ProtNLM"/>
    </source>
</evidence>
<dbReference type="AlphaFoldDB" id="M2PWJ1"/>
<reference evidence="1 2" key="1">
    <citation type="journal article" date="2012" name="Proc. Natl. Acad. Sci. U.S.A.">
        <title>Comparative genomics of Ceriporiopsis subvermispora and Phanerochaete chrysosporium provide insight into selective ligninolysis.</title>
        <authorList>
            <person name="Fernandez-Fueyo E."/>
            <person name="Ruiz-Duenas F.J."/>
            <person name="Ferreira P."/>
            <person name="Floudas D."/>
            <person name="Hibbett D.S."/>
            <person name="Canessa P."/>
            <person name="Larrondo L.F."/>
            <person name="James T.Y."/>
            <person name="Seelenfreund D."/>
            <person name="Lobos S."/>
            <person name="Polanco R."/>
            <person name="Tello M."/>
            <person name="Honda Y."/>
            <person name="Watanabe T."/>
            <person name="Watanabe T."/>
            <person name="Ryu J.S."/>
            <person name="Kubicek C.P."/>
            <person name="Schmoll M."/>
            <person name="Gaskell J."/>
            <person name="Hammel K.E."/>
            <person name="St John F.J."/>
            <person name="Vanden Wymelenberg A."/>
            <person name="Sabat G."/>
            <person name="Splinter BonDurant S."/>
            <person name="Syed K."/>
            <person name="Yadav J.S."/>
            <person name="Doddapaneni H."/>
            <person name="Subramanian V."/>
            <person name="Lavin J.L."/>
            <person name="Oguiza J.A."/>
            <person name="Perez G."/>
            <person name="Pisabarro A.G."/>
            <person name="Ramirez L."/>
            <person name="Santoyo F."/>
            <person name="Master E."/>
            <person name="Coutinho P.M."/>
            <person name="Henrissat B."/>
            <person name="Lombard V."/>
            <person name="Magnuson J.K."/>
            <person name="Kuees U."/>
            <person name="Hori C."/>
            <person name="Igarashi K."/>
            <person name="Samejima M."/>
            <person name="Held B.W."/>
            <person name="Barry K.W."/>
            <person name="LaButti K.M."/>
            <person name="Lapidus A."/>
            <person name="Lindquist E.A."/>
            <person name="Lucas S.M."/>
            <person name="Riley R."/>
            <person name="Salamov A.A."/>
            <person name="Hoffmeister D."/>
            <person name="Schwenk D."/>
            <person name="Hadar Y."/>
            <person name="Yarden O."/>
            <person name="de Vries R.P."/>
            <person name="Wiebenga A."/>
            <person name="Stenlid J."/>
            <person name="Eastwood D."/>
            <person name="Grigoriev I.V."/>
            <person name="Berka R.M."/>
            <person name="Blanchette R.A."/>
            <person name="Kersten P."/>
            <person name="Martinez A.T."/>
            <person name="Vicuna R."/>
            <person name="Cullen D."/>
        </authorList>
    </citation>
    <scope>NUCLEOTIDE SEQUENCE [LARGE SCALE GENOMIC DNA]</scope>
    <source>
        <strain evidence="1 2">B</strain>
    </source>
</reference>
<gene>
    <name evidence="1" type="ORF">CERSUDRAFT_109820</name>
</gene>
<name>M2PWJ1_CERS8</name>
<evidence type="ECO:0000313" key="1">
    <source>
        <dbReference type="EMBL" id="EMD41199.1"/>
    </source>
</evidence>
<protein>
    <recommendedName>
        <fullName evidence="3">F-box domain-containing protein</fullName>
    </recommendedName>
</protein>
<keyword evidence="2" id="KW-1185">Reference proteome</keyword>
<accession>M2PWJ1</accession>
<dbReference type="InterPro" id="IPR032675">
    <property type="entry name" value="LRR_dom_sf"/>
</dbReference>